<proteinExistence type="predicted"/>
<evidence type="ECO:0000313" key="8">
    <source>
        <dbReference type="Proteomes" id="UP000051184"/>
    </source>
</evidence>
<dbReference type="InterPro" id="IPR001851">
    <property type="entry name" value="ABC_transp_permease"/>
</dbReference>
<dbReference type="Pfam" id="PF02653">
    <property type="entry name" value="BPD_transp_2"/>
    <property type="match status" value="1"/>
</dbReference>
<keyword evidence="5 6" id="KW-0472">Membrane</keyword>
<protein>
    <submittedName>
        <fullName evidence="7">ABC-type uncharacterized transport system, permease component</fullName>
    </submittedName>
</protein>
<accession>A0A0P1ITQ1</accession>
<evidence type="ECO:0000313" key="7">
    <source>
        <dbReference type="EMBL" id="CUK26977.1"/>
    </source>
</evidence>
<keyword evidence="8" id="KW-1185">Reference proteome</keyword>
<organism evidence="7 8">
    <name type="scientific">Cognatishimia activa</name>
    <dbReference type="NCBI Taxonomy" id="1715691"/>
    <lineage>
        <taxon>Bacteria</taxon>
        <taxon>Pseudomonadati</taxon>
        <taxon>Pseudomonadota</taxon>
        <taxon>Alphaproteobacteria</taxon>
        <taxon>Rhodobacterales</taxon>
        <taxon>Paracoccaceae</taxon>
        <taxon>Cognatishimia</taxon>
    </lineage>
</organism>
<evidence type="ECO:0000256" key="4">
    <source>
        <dbReference type="ARBA" id="ARBA00022989"/>
    </source>
</evidence>
<feature type="transmembrane region" description="Helical" evidence="6">
    <location>
        <begin position="65"/>
        <end position="87"/>
    </location>
</feature>
<dbReference type="GO" id="GO:0005886">
    <property type="term" value="C:plasma membrane"/>
    <property type="evidence" value="ECO:0007669"/>
    <property type="project" value="UniProtKB-SubCell"/>
</dbReference>
<feature type="transmembrane region" description="Helical" evidence="6">
    <location>
        <begin position="94"/>
        <end position="112"/>
    </location>
</feature>
<dbReference type="GO" id="GO:0022857">
    <property type="term" value="F:transmembrane transporter activity"/>
    <property type="evidence" value="ECO:0007669"/>
    <property type="project" value="InterPro"/>
</dbReference>
<feature type="transmembrane region" description="Helical" evidence="6">
    <location>
        <begin position="146"/>
        <end position="168"/>
    </location>
</feature>
<feature type="transmembrane region" description="Helical" evidence="6">
    <location>
        <begin position="198"/>
        <end position="220"/>
    </location>
</feature>
<dbReference type="CDD" id="cd06580">
    <property type="entry name" value="TM_PBP1_transp_TpRbsC_like"/>
    <property type="match status" value="1"/>
</dbReference>
<dbReference type="STRING" id="1715691.TA5113_03207"/>
<evidence type="ECO:0000256" key="3">
    <source>
        <dbReference type="ARBA" id="ARBA00022692"/>
    </source>
</evidence>
<dbReference type="PANTHER" id="PTHR43370:SF1">
    <property type="entry name" value="GUANOSINE ABC TRANSPORTER PERMEASE PROTEIN NUPQ"/>
    <property type="match status" value="1"/>
</dbReference>
<feature type="transmembrane region" description="Helical" evidence="6">
    <location>
        <begin position="226"/>
        <end position="242"/>
    </location>
</feature>
<evidence type="ECO:0000256" key="2">
    <source>
        <dbReference type="ARBA" id="ARBA00022475"/>
    </source>
</evidence>
<sequence>MDIPELAFLTTWIAASVRLTGPLLLASLGELISERAGVLNVGIEGTILLGALAAYLGAIWSGSPWIGALAAAGIGILVNAFLAWMYVIVKASQVVVGIIFNVLAMGIASYAFRTIMGDVPRIQTAPMMPEISIPGLKELPLIGPALFGQSVMFYITILIALGTGWLMFRTRFGLNLRAVGEYPKAAAAAGINVVRMRIIAVLACGLGGGLAGAYFVLVQIGLFRDTIVQGRGFIALGIVILARWNPYLAILAAFGFASMDALALSLQLFDLPLPTQALVALPYLLTVLAVSGVFGRSRNPAALMIPYHADR</sequence>
<evidence type="ECO:0000256" key="5">
    <source>
        <dbReference type="ARBA" id="ARBA00023136"/>
    </source>
</evidence>
<keyword evidence="3 6" id="KW-0812">Transmembrane</keyword>
<dbReference type="EMBL" id="CYUE01000021">
    <property type="protein sequence ID" value="CUK26977.1"/>
    <property type="molecule type" value="Genomic_DNA"/>
</dbReference>
<keyword evidence="2" id="KW-1003">Cell membrane</keyword>
<feature type="transmembrane region" description="Helical" evidence="6">
    <location>
        <begin position="38"/>
        <end position="59"/>
    </location>
</feature>
<keyword evidence="4 6" id="KW-1133">Transmembrane helix</keyword>
<evidence type="ECO:0000256" key="1">
    <source>
        <dbReference type="ARBA" id="ARBA00004651"/>
    </source>
</evidence>
<dbReference type="Proteomes" id="UP000051184">
    <property type="component" value="Unassembled WGS sequence"/>
</dbReference>
<dbReference type="OrthoDB" id="9792579at2"/>
<evidence type="ECO:0000256" key="6">
    <source>
        <dbReference type="SAM" id="Phobius"/>
    </source>
</evidence>
<reference evidence="8" key="1">
    <citation type="submission" date="2015-09" db="EMBL/GenBank/DDBJ databases">
        <authorList>
            <person name="Rodrigo-Torres Lidia"/>
            <person name="Arahal R.David."/>
        </authorList>
    </citation>
    <scope>NUCLEOTIDE SEQUENCE [LARGE SCALE GENOMIC DNA]</scope>
    <source>
        <strain evidence="8">CECT 5114</strain>
    </source>
</reference>
<feature type="transmembrane region" description="Helical" evidence="6">
    <location>
        <begin position="275"/>
        <end position="294"/>
    </location>
</feature>
<feature type="transmembrane region" description="Helical" evidence="6">
    <location>
        <begin position="6"/>
        <end position="26"/>
    </location>
</feature>
<dbReference type="PANTHER" id="PTHR43370">
    <property type="entry name" value="SUGAR ABC TRANSPORTER INTEGRAL MEMBRANE PROTEIN-RELATED"/>
    <property type="match status" value="1"/>
</dbReference>
<name>A0A0P1ITQ1_9RHOB</name>
<gene>
    <name evidence="7" type="ORF">TA5114_02796</name>
</gene>
<feature type="transmembrane region" description="Helical" evidence="6">
    <location>
        <begin position="249"/>
        <end position="269"/>
    </location>
</feature>
<dbReference type="AlphaFoldDB" id="A0A0P1ITQ1"/>
<dbReference type="RefSeq" id="WP_058315902.1">
    <property type="nucleotide sequence ID" value="NZ_CYTO01000024.1"/>
</dbReference>
<comment type="subcellular location">
    <subcellularLocation>
        <location evidence="1">Cell membrane</location>
        <topology evidence="1">Multi-pass membrane protein</topology>
    </subcellularLocation>
</comment>